<accession>A0A4U5VR84</accession>
<dbReference type="AlphaFoldDB" id="A0A4U5VR84"/>
<keyword evidence="4" id="KW-1185">Reference proteome</keyword>
<keyword evidence="2" id="KW-0732">Signal</keyword>
<gene>
    <name evidence="3" type="ORF">D9C73_024854</name>
</gene>
<evidence type="ECO:0000313" key="3">
    <source>
        <dbReference type="EMBL" id="TKS90721.1"/>
    </source>
</evidence>
<dbReference type="EMBL" id="CM014099">
    <property type="protein sequence ID" value="TKS90721.1"/>
    <property type="molecule type" value="Genomic_DNA"/>
</dbReference>
<proteinExistence type="predicted"/>
<dbReference type="STRING" id="240159.A0A4U5VR84"/>
<feature type="region of interest" description="Disordered" evidence="1">
    <location>
        <begin position="25"/>
        <end position="66"/>
    </location>
</feature>
<evidence type="ECO:0000313" key="4">
    <source>
        <dbReference type="Proteomes" id="UP000298787"/>
    </source>
</evidence>
<evidence type="ECO:0000256" key="2">
    <source>
        <dbReference type="SAM" id="SignalP"/>
    </source>
</evidence>
<feature type="signal peptide" evidence="2">
    <location>
        <begin position="1"/>
        <end position="27"/>
    </location>
</feature>
<name>A0A4U5VR84_COLLU</name>
<protein>
    <submittedName>
        <fullName evidence="3">Uncharacterized protein</fullName>
    </submittedName>
</protein>
<feature type="compositionally biased region" description="Basic and acidic residues" evidence="1">
    <location>
        <begin position="46"/>
        <end position="57"/>
    </location>
</feature>
<dbReference type="Proteomes" id="UP000298787">
    <property type="component" value="Chromosome 22"/>
</dbReference>
<sequence>MREQVWASWFPRCLILIITAHTSSVSADRDLRPCDEPPAGQVGQDHPLRREQEEPGNARHSSIQGA</sequence>
<evidence type="ECO:0000256" key="1">
    <source>
        <dbReference type="SAM" id="MobiDB-lite"/>
    </source>
</evidence>
<organism evidence="3 4">
    <name type="scientific">Collichthys lucidus</name>
    <name type="common">Big head croaker</name>
    <name type="synonym">Sciaena lucida</name>
    <dbReference type="NCBI Taxonomy" id="240159"/>
    <lineage>
        <taxon>Eukaryota</taxon>
        <taxon>Metazoa</taxon>
        <taxon>Chordata</taxon>
        <taxon>Craniata</taxon>
        <taxon>Vertebrata</taxon>
        <taxon>Euteleostomi</taxon>
        <taxon>Actinopterygii</taxon>
        <taxon>Neopterygii</taxon>
        <taxon>Teleostei</taxon>
        <taxon>Neoteleostei</taxon>
        <taxon>Acanthomorphata</taxon>
        <taxon>Eupercaria</taxon>
        <taxon>Sciaenidae</taxon>
        <taxon>Collichthys</taxon>
    </lineage>
</organism>
<feature type="chain" id="PRO_5020508199" evidence="2">
    <location>
        <begin position="28"/>
        <end position="66"/>
    </location>
</feature>
<reference evidence="3 4" key="1">
    <citation type="submission" date="2019-01" db="EMBL/GenBank/DDBJ databases">
        <title>Genome Assembly of Collichthys lucidus.</title>
        <authorList>
            <person name="Cai M."/>
            <person name="Xiao S."/>
        </authorList>
    </citation>
    <scope>NUCLEOTIDE SEQUENCE [LARGE SCALE GENOMIC DNA]</scope>
    <source>
        <strain evidence="3">JT15FE1705JMU</strain>
        <tissue evidence="3">Muscle</tissue>
    </source>
</reference>